<dbReference type="PANTHER" id="PTHR43792:SF1">
    <property type="entry name" value="N-ACETYLTRANSFERASE DOMAIN-CONTAINING PROTEIN"/>
    <property type="match status" value="1"/>
</dbReference>
<dbReference type="AlphaFoldDB" id="A0A3B9H317"/>
<proteinExistence type="predicted"/>
<gene>
    <name evidence="2" type="ORF">DCG58_18195</name>
</gene>
<dbReference type="InterPro" id="IPR000182">
    <property type="entry name" value="GNAT_dom"/>
</dbReference>
<feature type="domain" description="N-acetyltransferase" evidence="1">
    <location>
        <begin position="99"/>
        <end position="234"/>
    </location>
</feature>
<accession>A0A3B9H317</accession>
<sequence>MMSPKASISSATVTITKKKAFLPCFRGDALSDMGSRFGLARRKGQSVLTQGDGLPERQGGRRIVSMTEGIPITRHPAPPEQVERIRAAVREAEQLNDSRLARPDDAEGLYALFSEPKVNAPIYSLPRPLSVGNVRNFIEDHIAQQARGEGLLFVRDTGGGQIMGYSDIQVWPEWAAGEIAGGLHPSLHSKGSGTQGAAQTFTWMFEALHLKLICETASLENVITQRMLDGMGFHRMGQVMSRRPDGTTRESLVWEMGRDEWSAAQRSRPS</sequence>
<dbReference type="InterPro" id="IPR016181">
    <property type="entry name" value="Acyl_CoA_acyltransferase"/>
</dbReference>
<dbReference type="Proteomes" id="UP000259610">
    <property type="component" value="Unassembled WGS sequence"/>
</dbReference>
<dbReference type="Pfam" id="PF13302">
    <property type="entry name" value="Acetyltransf_3"/>
    <property type="match status" value="1"/>
</dbReference>
<dbReference type="GO" id="GO:0016747">
    <property type="term" value="F:acyltransferase activity, transferring groups other than amino-acyl groups"/>
    <property type="evidence" value="ECO:0007669"/>
    <property type="project" value="InterPro"/>
</dbReference>
<organism evidence="2 3">
    <name type="scientific">Hyphomonas adhaerens</name>
    <dbReference type="NCBI Taxonomy" id="81029"/>
    <lineage>
        <taxon>Bacteria</taxon>
        <taxon>Pseudomonadati</taxon>
        <taxon>Pseudomonadota</taxon>
        <taxon>Alphaproteobacteria</taxon>
        <taxon>Hyphomonadales</taxon>
        <taxon>Hyphomonadaceae</taxon>
        <taxon>Hyphomonas</taxon>
    </lineage>
</organism>
<name>A0A3B9H317_9PROT</name>
<dbReference type="PANTHER" id="PTHR43792">
    <property type="entry name" value="GNAT FAMILY, PUTATIVE (AFU_ORTHOLOGUE AFUA_3G00765)-RELATED-RELATED"/>
    <property type="match status" value="1"/>
</dbReference>
<dbReference type="SUPFAM" id="SSF55729">
    <property type="entry name" value="Acyl-CoA N-acyltransferases (Nat)"/>
    <property type="match status" value="1"/>
</dbReference>
<evidence type="ECO:0000259" key="1">
    <source>
        <dbReference type="Pfam" id="PF13302"/>
    </source>
</evidence>
<protein>
    <recommendedName>
        <fullName evidence="1">N-acetyltransferase domain-containing protein</fullName>
    </recommendedName>
</protein>
<dbReference type="Gene3D" id="3.40.630.30">
    <property type="match status" value="1"/>
</dbReference>
<dbReference type="EMBL" id="DMAN01000412">
    <property type="protein sequence ID" value="HAE29095.1"/>
    <property type="molecule type" value="Genomic_DNA"/>
</dbReference>
<comment type="caution">
    <text evidence="2">The sequence shown here is derived from an EMBL/GenBank/DDBJ whole genome shotgun (WGS) entry which is preliminary data.</text>
</comment>
<evidence type="ECO:0000313" key="2">
    <source>
        <dbReference type="EMBL" id="HAE29095.1"/>
    </source>
</evidence>
<reference evidence="2 3" key="1">
    <citation type="journal article" date="2018" name="Nat. Biotechnol.">
        <title>A standardized bacterial taxonomy based on genome phylogeny substantially revises the tree of life.</title>
        <authorList>
            <person name="Parks D.H."/>
            <person name="Chuvochina M."/>
            <person name="Waite D.W."/>
            <person name="Rinke C."/>
            <person name="Skarshewski A."/>
            <person name="Chaumeil P.A."/>
            <person name="Hugenholtz P."/>
        </authorList>
    </citation>
    <scope>NUCLEOTIDE SEQUENCE [LARGE SCALE GENOMIC DNA]</scope>
    <source>
        <strain evidence="2">UBA8733</strain>
    </source>
</reference>
<dbReference type="InterPro" id="IPR051531">
    <property type="entry name" value="N-acetyltransferase"/>
</dbReference>
<evidence type="ECO:0000313" key="3">
    <source>
        <dbReference type="Proteomes" id="UP000259610"/>
    </source>
</evidence>